<keyword evidence="2" id="KW-0472">Membrane</keyword>
<feature type="transmembrane region" description="Helical" evidence="2">
    <location>
        <begin position="66"/>
        <end position="84"/>
    </location>
</feature>
<dbReference type="EMBL" id="CP072385">
    <property type="protein sequence ID" value="QUC10840.1"/>
    <property type="molecule type" value="Genomic_DNA"/>
</dbReference>
<sequence length="666" mass="70416">MASRIGFDLLLDDDDPRTAVRKPVPEATLRLVPLLRRTRAAGLFVLLVAVVLWFPLQGDFGVPQDSLIWCFVLLGAVAAIWFLASRPGEGSRIVPACLVTAGCAVMAGFLVNLWWTTFSRSSFSMGMLLAQAMAALGLGAMTTADLTLRGIRHSLDSIPGDFDDPARIHPLSPGKQDSDPPWPGPAGNGRRTGRIVLTLAPTVVLALLVAAFHFVAPAIPVSHTTVPAPDGDPPARPTSIGTGVAWSRDIPGLLEVAAGAAGPVILTKEGIAALDPGDGSTLWSYRRPGARYTRIAQSYGDNGPVNSYLITSPNRRHVALAIAGPQDKEKDSYSSENNNHLVIVLDTLTGRITGEHPSTGLRIQLTDSVILTGNTGHSLIDGRRLWSIEGSGRVTSQYDCRAYCGPAGHKSLVLRRDGRNLTLIPDTNPTATTVATNITLDRYSIGENPLVIANGWTVRHTEALPEDEGDLEFTPVSGWHAQAVTLDSLAGLEDEQPVDLGRTAGLNSVASRATGTLALRPADDENSFNKIERAGGPWVGAVFDPATRTVTPASEYAGPAVAKIGLVAGRDGGAIALQPGDGSAGATIPIAPGSTHRSPDALLRDRSNGYSPVQLYPRSSFPRATTTFVTTPGLTLVILDPTTGLYDRPEEPRSPHRLYGVAGGPR</sequence>
<feature type="transmembrane region" description="Helical" evidence="2">
    <location>
        <begin position="38"/>
        <end position="54"/>
    </location>
</feature>
<dbReference type="AlphaFoldDB" id="A0AB37HU92"/>
<organism evidence="3 4">
    <name type="scientific">Arachnia propionica</name>
    <dbReference type="NCBI Taxonomy" id="1750"/>
    <lineage>
        <taxon>Bacteria</taxon>
        <taxon>Bacillati</taxon>
        <taxon>Actinomycetota</taxon>
        <taxon>Actinomycetes</taxon>
        <taxon>Propionibacteriales</taxon>
        <taxon>Propionibacteriaceae</taxon>
        <taxon>Arachnia</taxon>
    </lineage>
</organism>
<feature type="region of interest" description="Disordered" evidence="1">
    <location>
        <begin position="644"/>
        <end position="666"/>
    </location>
</feature>
<evidence type="ECO:0000256" key="2">
    <source>
        <dbReference type="SAM" id="Phobius"/>
    </source>
</evidence>
<keyword evidence="2" id="KW-0812">Transmembrane</keyword>
<dbReference type="Proteomes" id="UP000677180">
    <property type="component" value="Chromosome"/>
</dbReference>
<accession>A0AB37HU92</accession>
<feature type="transmembrane region" description="Helical" evidence="2">
    <location>
        <begin position="195"/>
        <end position="216"/>
    </location>
</feature>
<proteinExistence type="predicted"/>
<feature type="transmembrane region" description="Helical" evidence="2">
    <location>
        <begin position="96"/>
        <end position="115"/>
    </location>
</feature>
<feature type="transmembrane region" description="Helical" evidence="2">
    <location>
        <begin position="127"/>
        <end position="148"/>
    </location>
</feature>
<keyword evidence="2" id="KW-1133">Transmembrane helix</keyword>
<evidence type="ECO:0000313" key="3">
    <source>
        <dbReference type="EMBL" id="QUC10840.1"/>
    </source>
</evidence>
<gene>
    <name evidence="3" type="ORF">J5A53_13920</name>
</gene>
<dbReference type="InterPro" id="IPR011047">
    <property type="entry name" value="Quinoprotein_ADH-like_sf"/>
</dbReference>
<evidence type="ECO:0000313" key="4">
    <source>
        <dbReference type="Proteomes" id="UP000677180"/>
    </source>
</evidence>
<dbReference type="RefSeq" id="WP_014845487.1">
    <property type="nucleotide sequence ID" value="NZ_CP040007.1"/>
</dbReference>
<name>A0AB37HU92_9ACTN</name>
<feature type="region of interest" description="Disordered" evidence="1">
    <location>
        <begin position="166"/>
        <end position="189"/>
    </location>
</feature>
<evidence type="ECO:0000256" key="1">
    <source>
        <dbReference type="SAM" id="MobiDB-lite"/>
    </source>
</evidence>
<reference evidence="3" key="1">
    <citation type="submission" date="2021-03" db="EMBL/GenBank/DDBJ databases">
        <title>Human Oral Microbial Genomes.</title>
        <authorList>
            <person name="Johnston C.D."/>
            <person name="Chen T."/>
            <person name="Dewhirst F.E."/>
        </authorList>
    </citation>
    <scope>NUCLEOTIDE SEQUENCE</scope>
    <source>
        <strain evidence="3">F0714</strain>
    </source>
</reference>
<dbReference type="SUPFAM" id="SSF50998">
    <property type="entry name" value="Quinoprotein alcohol dehydrogenase-like"/>
    <property type="match status" value="1"/>
</dbReference>
<protein>
    <submittedName>
        <fullName evidence="3">Uncharacterized protein</fullName>
    </submittedName>
</protein>